<organism evidence="16 17">
    <name type="scientific">Pelagibacterium luteolum</name>
    <dbReference type="NCBI Taxonomy" id="440168"/>
    <lineage>
        <taxon>Bacteria</taxon>
        <taxon>Pseudomonadati</taxon>
        <taxon>Pseudomonadota</taxon>
        <taxon>Alphaproteobacteria</taxon>
        <taxon>Hyphomicrobiales</taxon>
        <taxon>Devosiaceae</taxon>
        <taxon>Pelagibacterium</taxon>
    </lineage>
</organism>
<evidence type="ECO:0000256" key="14">
    <source>
        <dbReference type="HAMAP-Rule" id="MF_01520"/>
    </source>
</evidence>
<dbReference type="RefSeq" id="WP_090597095.1">
    <property type="nucleotide sequence ID" value="NZ_FNCS01000008.1"/>
</dbReference>
<reference evidence="16 17" key="1">
    <citation type="submission" date="2016-10" db="EMBL/GenBank/DDBJ databases">
        <authorList>
            <person name="de Groot N.N."/>
        </authorList>
    </citation>
    <scope>NUCLEOTIDE SEQUENCE [LARGE SCALE GENOMIC DNA]</scope>
    <source>
        <strain evidence="16 17">CGMCC 1.10267</strain>
    </source>
</reference>
<feature type="site" description="Transition state stabilizer" evidence="14">
    <location>
        <position position="271"/>
    </location>
</feature>
<comment type="catalytic activity">
    <reaction evidence="1 14">
        <text>4-CDP-2-C-methyl-D-erythritol 2-phosphate = 2-C-methyl-D-erythritol 2,4-cyclic diphosphate + CMP</text>
        <dbReference type="Rhea" id="RHEA:23864"/>
        <dbReference type="ChEBI" id="CHEBI:57919"/>
        <dbReference type="ChEBI" id="CHEBI:58483"/>
        <dbReference type="ChEBI" id="CHEBI:60377"/>
        <dbReference type="EC" id="4.6.1.12"/>
    </reaction>
</comment>
<feature type="binding site" evidence="14">
    <location>
        <begin position="293"/>
        <end position="295"/>
    </location>
    <ligand>
        <name>4-CDP-2-C-methyl-D-erythritol 2-phosphate</name>
        <dbReference type="ChEBI" id="CHEBI:57919"/>
    </ligand>
</feature>
<feature type="binding site" evidence="14">
    <location>
        <position position="246"/>
    </location>
    <ligand>
        <name>a divalent metal cation</name>
        <dbReference type="ChEBI" id="CHEBI:60240"/>
    </ligand>
</feature>
<evidence type="ECO:0000256" key="3">
    <source>
        <dbReference type="ARBA" id="ARBA00001968"/>
    </source>
</evidence>
<dbReference type="EMBL" id="FNCS01000008">
    <property type="protein sequence ID" value="SDG77462.1"/>
    <property type="molecule type" value="Genomic_DNA"/>
</dbReference>
<name>A0A1G7WZV0_9HYPH</name>
<feature type="binding site" evidence="14">
    <location>
        <position position="379"/>
    </location>
    <ligand>
        <name>4-CDP-2-C-methyl-D-erythritol 2-phosphate</name>
        <dbReference type="ChEBI" id="CHEBI:57919"/>
    </ligand>
</feature>
<dbReference type="InterPro" id="IPR034683">
    <property type="entry name" value="IspD/TarI"/>
</dbReference>
<dbReference type="Gene3D" id="3.30.1330.50">
    <property type="entry name" value="2-C-methyl-D-erythritol 2,4-cyclodiphosphate synthase"/>
    <property type="match status" value="1"/>
</dbReference>
<protein>
    <recommendedName>
        <fullName evidence="14">Bifunctional enzyme IspD/IspF</fullName>
    </recommendedName>
    <domain>
        <recommendedName>
            <fullName evidence="14">2-C-methyl-D-erythritol 4-phosphate cytidylyltransferase</fullName>
            <ecNumber evidence="14">2.7.7.60</ecNumber>
        </recommendedName>
        <alternativeName>
            <fullName evidence="14">4-diphosphocytidyl-2C-methyl-D-erythritol synthase</fullName>
        </alternativeName>
        <alternativeName>
            <fullName evidence="14">MEP cytidylyltransferase</fullName>
            <shortName evidence="14">MCT</shortName>
        </alternativeName>
    </domain>
    <domain>
        <recommendedName>
            <fullName evidence="14">2-C-methyl-D-erythritol 2,4-cyclodiphosphate synthase</fullName>
            <shortName evidence="14">MECDP-synthase</shortName>
            <shortName evidence="14">MECPP-synthase</shortName>
            <shortName evidence="14">MECPS</shortName>
            <ecNumber evidence="14">4.6.1.12</ecNumber>
        </recommendedName>
    </domain>
</protein>
<dbReference type="UniPathway" id="UPA00056">
    <property type="reaction ID" value="UER00093"/>
</dbReference>
<comment type="pathway">
    <text evidence="4 14">Isoprenoid biosynthesis; isopentenyl diphosphate biosynthesis via DXP pathway; isopentenyl diphosphate from 1-deoxy-D-xylulose 5-phosphate: step 4/6.</text>
</comment>
<dbReference type="EC" id="4.6.1.12" evidence="14"/>
<dbReference type="InterPro" id="IPR003526">
    <property type="entry name" value="MECDP_synthase"/>
</dbReference>
<dbReference type="PROSITE" id="PS01350">
    <property type="entry name" value="ISPF"/>
    <property type="match status" value="1"/>
</dbReference>
<feature type="site" description="Positions MEP for the nucleophilic attack" evidence="14">
    <location>
        <position position="215"/>
    </location>
</feature>
<dbReference type="PANTHER" id="PTHR43181">
    <property type="entry name" value="2-C-METHYL-D-ERYTHRITOL 2,4-CYCLODIPHOSPHATE SYNTHASE, CHLOROPLASTIC"/>
    <property type="match status" value="1"/>
</dbReference>
<sequence length="397" mass="41810">MYAPQKIAVIVVAAGRGSRAGSGTDLPKQYRPIGGKALLAHTLSRLASFSSVTEVLAVIGDEHQYLYEALELKLPKLMPPVIGGDTRQVSVLRGLEALSASAPDVVLIHDGARPFVTEALIDGVIAGLHDADGSLPVTVVTDTIKRSTDGKTVGGTEDRTQLFAAQTPQGFRFGAIMAAHSKAIQFGDGFTDDAAIAEWAGLSVALAQGDPRNIKITLPEDFERAERILAGDTKVETRVGSGFDVHAFAQDGDAVILGNISIPHTVGLSGHSDADVVLHALSDAIYGALADGDIGKHFPPSDMQWKGADSSIFLEHATKLVGERNGRLVHLDVTIICEQPKIGPHVAAMRSRIAEISGVTMDRVAVKATTSERLGFTGRQEGIAAQAVATIELPRGQ</sequence>
<keyword evidence="17" id="KW-1185">Reference proteome</keyword>
<evidence type="ECO:0000256" key="11">
    <source>
        <dbReference type="ARBA" id="ARBA00023229"/>
    </source>
</evidence>
<evidence type="ECO:0000256" key="2">
    <source>
        <dbReference type="ARBA" id="ARBA00001282"/>
    </source>
</evidence>
<dbReference type="CDD" id="cd02516">
    <property type="entry name" value="CDP-ME_synthetase"/>
    <property type="match status" value="1"/>
</dbReference>
<evidence type="ECO:0000259" key="15">
    <source>
        <dbReference type="Pfam" id="PF02542"/>
    </source>
</evidence>
<evidence type="ECO:0000256" key="6">
    <source>
        <dbReference type="ARBA" id="ARBA00008480"/>
    </source>
</evidence>
<keyword evidence="12 14" id="KW-0456">Lyase</keyword>
<comment type="pathway">
    <text evidence="5 14">Isoprenoid biosynthesis; isopentenyl diphosphate biosynthesis via DXP pathway; isopentenyl diphosphate from 1-deoxy-D-xylulose 5-phosphate: step 2/6.</text>
</comment>
<dbReference type="Pfam" id="PF01128">
    <property type="entry name" value="IspD"/>
    <property type="match status" value="1"/>
</dbReference>
<gene>
    <name evidence="14" type="primary">ispDF</name>
    <name evidence="16" type="ORF">SAMN04487974_10813</name>
</gene>
<dbReference type="GO" id="GO:0050518">
    <property type="term" value="F:2-C-methyl-D-erythritol 4-phosphate cytidylyltransferase activity"/>
    <property type="evidence" value="ECO:0007669"/>
    <property type="project" value="UniProtKB-UniRule"/>
</dbReference>
<dbReference type="GO" id="GO:0046872">
    <property type="term" value="F:metal ion binding"/>
    <property type="evidence" value="ECO:0007669"/>
    <property type="project" value="UniProtKB-KW"/>
</dbReference>
<dbReference type="NCBIfam" id="NF006899">
    <property type="entry name" value="PRK09382.1"/>
    <property type="match status" value="1"/>
</dbReference>
<dbReference type="InterPro" id="IPR029044">
    <property type="entry name" value="Nucleotide-diphossugar_trans"/>
</dbReference>
<comment type="function">
    <text evidence="14">Bifunctional enzyme that catalyzes the formation of 4-diphosphocytidyl-2-C-methyl-D-erythritol from CTP and 2-C-methyl-D-erythritol 4-phosphate (MEP) (IspD), and catalyzes the conversion of 4-diphosphocytidyl-2-C-methyl-D-erythritol 2-phosphate (CDP-ME2P) to 2-C-methyl-D-erythritol 2,4-cyclodiphosphate (ME-CPP) with a corresponding release of cytidine 5-monophosphate (CMP) (IspF).</text>
</comment>
<feature type="binding site" evidence="14">
    <location>
        <begin position="271"/>
        <end position="272"/>
    </location>
    <ligand>
        <name>4-CDP-2-C-methyl-D-erythritol 2-phosphate</name>
        <dbReference type="ChEBI" id="CHEBI:57919"/>
    </ligand>
</feature>
<feature type="domain" description="2-C-methyl-D-erythritol 2,4-cyclodiphosphate synthase" evidence="15">
    <location>
        <begin position="238"/>
        <end position="391"/>
    </location>
</feature>
<evidence type="ECO:0000256" key="5">
    <source>
        <dbReference type="ARBA" id="ARBA00004787"/>
    </source>
</evidence>
<comment type="similarity">
    <text evidence="14">In the C-terminal section; belongs to the IspF family.</text>
</comment>
<feature type="site" description="Transition state stabilizer" evidence="14">
    <location>
        <position position="19"/>
    </location>
</feature>
<dbReference type="Proteomes" id="UP000199495">
    <property type="component" value="Unassembled WGS sequence"/>
</dbReference>
<proteinExistence type="inferred from homology"/>
<dbReference type="GO" id="GO:0016114">
    <property type="term" value="P:terpenoid biosynthetic process"/>
    <property type="evidence" value="ECO:0007669"/>
    <property type="project" value="InterPro"/>
</dbReference>
<accession>A0A1G7WZV0</accession>
<feature type="region of interest" description="2-C-methyl-D-erythritol 4-phosphate cytidylyltransferase" evidence="14">
    <location>
        <begin position="1"/>
        <end position="237"/>
    </location>
</feature>
<evidence type="ECO:0000256" key="8">
    <source>
        <dbReference type="ARBA" id="ARBA00022679"/>
    </source>
</evidence>
<keyword evidence="9 14" id="KW-0548">Nucleotidyltransferase</keyword>
<comment type="similarity">
    <text evidence="7">Belongs to the IspD/TarI cytidylyltransferase family. IspD subfamily.</text>
</comment>
<dbReference type="GO" id="GO:0008685">
    <property type="term" value="F:2-C-methyl-D-erythritol 2,4-cyclodiphosphate synthase activity"/>
    <property type="evidence" value="ECO:0007669"/>
    <property type="project" value="UniProtKB-UniRule"/>
</dbReference>
<dbReference type="SUPFAM" id="SSF69765">
    <property type="entry name" value="IpsF-like"/>
    <property type="match status" value="1"/>
</dbReference>
<feature type="binding site" evidence="14">
    <location>
        <position position="279"/>
    </location>
    <ligand>
        <name>a divalent metal cation</name>
        <dbReference type="ChEBI" id="CHEBI:60240"/>
    </ligand>
</feature>
<comment type="similarity">
    <text evidence="6">Belongs to the IspF family.</text>
</comment>
<dbReference type="InterPro" id="IPR018294">
    <property type="entry name" value="ISPD_synthase_CS"/>
</dbReference>
<comment type="similarity">
    <text evidence="14">In the N-terminal section; belongs to the IspD/TarI cytidylyltransferase family. IspD subfamily.</text>
</comment>
<evidence type="ECO:0000313" key="17">
    <source>
        <dbReference type="Proteomes" id="UP000199495"/>
    </source>
</evidence>
<dbReference type="EC" id="2.7.7.60" evidence="14"/>
<dbReference type="AlphaFoldDB" id="A0A1G7WZV0"/>
<comment type="catalytic activity">
    <reaction evidence="2 14">
        <text>2-C-methyl-D-erythritol 4-phosphate + CTP + H(+) = 4-CDP-2-C-methyl-D-erythritol + diphosphate</text>
        <dbReference type="Rhea" id="RHEA:13429"/>
        <dbReference type="ChEBI" id="CHEBI:15378"/>
        <dbReference type="ChEBI" id="CHEBI:33019"/>
        <dbReference type="ChEBI" id="CHEBI:37563"/>
        <dbReference type="ChEBI" id="CHEBI:57823"/>
        <dbReference type="ChEBI" id="CHEBI:58262"/>
        <dbReference type="EC" id="2.7.7.60"/>
    </reaction>
</comment>
<evidence type="ECO:0000256" key="4">
    <source>
        <dbReference type="ARBA" id="ARBA00004709"/>
    </source>
</evidence>
<keyword evidence="10 14" id="KW-0479">Metal-binding</keyword>
<dbReference type="HAMAP" id="MF_01520">
    <property type="entry name" value="IspDF"/>
    <property type="match status" value="1"/>
</dbReference>
<dbReference type="CDD" id="cd00554">
    <property type="entry name" value="MECDP_synthase"/>
    <property type="match status" value="1"/>
</dbReference>
<feature type="binding site" evidence="14">
    <location>
        <position position="376"/>
    </location>
    <ligand>
        <name>4-CDP-2-C-methyl-D-erythritol 2-phosphate</name>
        <dbReference type="ChEBI" id="CHEBI:57919"/>
    </ligand>
</feature>
<evidence type="ECO:0000256" key="7">
    <source>
        <dbReference type="ARBA" id="ARBA00009789"/>
    </source>
</evidence>
<evidence type="ECO:0000313" key="16">
    <source>
        <dbReference type="EMBL" id="SDG77462.1"/>
    </source>
</evidence>
<dbReference type="FunFam" id="3.90.550.10:FF:000003">
    <property type="entry name" value="2-C-methyl-D-erythritol 4-phosphate cytidylyltransferase"/>
    <property type="match status" value="1"/>
</dbReference>
<evidence type="ECO:0000256" key="9">
    <source>
        <dbReference type="ARBA" id="ARBA00022695"/>
    </source>
</evidence>
<comment type="caution">
    <text evidence="14">Lacks conserved residue(s) required for the propagation of feature annotation.</text>
</comment>
<dbReference type="HAMAP" id="MF_00108">
    <property type="entry name" value="IspD"/>
    <property type="match status" value="1"/>
</dbReference>
<feature type="binding site" evidence="14">
    <location>
        <position position="244"/>
    </location>
    <ligand>
        <name>a divalent metal cation</name>
        <dbReference type="ChEBI" id="CHEBI:60240"/>
    </ligand>
</feature>
<keyword evidence="8 14" id="KW-0808">Transferase</keyword>
<feature type="site" description="Transition state stabilizer" evidence="14">
    <location>
        <position position="28"/>
    </location>
</feature>
<dbReference type="Gene3D" id="3.90.550.10">
    <property type="entry name" value="Spore Coat Polysaccharide Biosynthesis Protein SpsA, Chain A"/>
    <property type="match status" value="1"/>
</dbReference>
<dbReference type="InterPro" id="IPR020555">
    <property type="entry name" value="MECDP_synthase_CS"/>
</dbReference>
<dbReference type="SUPFAM" id="SSF53448">
    <property type="entry name" value="Nucleotide-diphospho-sugar transferases"/>
    <property type="match status" value="1"/>
</dbReference>
<feature type="site" description="Positions MEP for the nucleophilic attack" evidence="14">
    <location>
        <position position="159"/>
    </location>
</feature>
<keyword evidence="11 14" id="KW-0414">Isoprene biosynthesis</keyword>
<dbReference type="STRING" id="440168.SAMN04487974_10813"/>
<dbReference type="GO" id="GO:0019288">
    <property type="term" value="P:isopentenyl diphosphate biosynthetic process, methylerythritol 4-phosphate pathway"/>
    <property type="evidence" value="ECO:0007669"/>
    <property type="project" value="UniProtKB-UniRule"/>
</dbReference>
<dbReference type="InterPro" id="IPR026596">
    <property type="entry name" value="IspD/F"/>
</dbReference>
<feature type="binding site" evidence="14">
    <location>
        <begin position="369"/>
        <end position="372"/>
    </location>
    <ligand>
        <name>4-CDP-2-C-methyl-D-erythritol 2-phosphate</name>
        <dbReference type="ChEBI" id="CHEBI:57919"/>
    </ligand>
</feature>
<dbReference type="NCBIfam" id="TIGR00453">
    <property type="entry name" value="ispD"/>
    <property type="match status" value="1"/>
</dbReference>
<dbReference type="PANTHER" id="PTHR43181:SF1">
    <property type="entry name" value="2-C-METHYL-D-ERYTHRITOL 2,4-CYCLODIPHOSPHATE SYNTHASE, CHLOROPLASTIC"/>
    <property type="match status" value="1"/>
</dbReference>
<dbReference type="InterPro" id="IPR036571">
    <property type="entry name" value="MECDP_synthase_sf"/>
</dbReference>
<dbReference type="Pfam" id="PF02542">
    <property type="entry name" value="YgbB"/>
    <property type="match status" value="1"/>
</dbReference>
<dbReference type="HAMAP" id="MF_00107">
    <property type="entry name" value="IspF"/>
    <property type="match status" value="1"/>
</dbReference>
<dbReference type="PROSITE" id="PS01295">
    <property type="entry name" value="ISPD"/>
    <property type="match status" value="1"/>
</dbReference>
<dbReference type="InterPro" id="IPR001228">
    <property type="entry name" value="IspD"/>
</dbReference>
<feature type="binding site" evidence="14">
    <location>
        <begin position="244"/>
        <end position="246"/>
    </location>
    <ligand>
        <name>4-CDP-2-C-methyl-D-erythritol 2-phosphate</name>
        <dbReference type="ChEBI" id="CHEBI:57919"/>
    </ligand>
</feature>
<evidence type="ECO:0000256" key="10">
    <source>
        <dbReference type="ARBA" id="ARBA00022723"/>
    </source>
</evidence>
<keyword evidence="13 14" id="KW-0511">Multifunctional enzyme</keyword>
<dbReference type="OrthoDB" id="9804336at2"/>
<evidence type="ECO:0000256" key="1">
    <source>
        <dbReference type="ARBA" id="ARBA00000200"/>
    </source>
</evidence>
<feature type="site" description="Transition state stabilizer" evidence="14">
    <location>
        <position position="370"/>
    </location>
</feature>
<dbReference type="NCBIfam" id="TIGR00151">
    <property type="entry name" value="ispF"/>
    <property type="match status" value="1"/>
</dbReference>
<evidence type="ECO:0000256" key="12">
    <source>
        <dbReference type="ARBA" id="ARBA00023239"/>
    </source>
</evidence>
<evidence type="ECO:0000256" key="13">
    <source>
        <dbReference type="ARBA" id="ARBA00023268"/>
    </source>
</evidence>
<feature type="region of interest" description="2-C-methyl-D-erythritol 2,4-cyclodiphosphate synthase" evidence="14">
    <location>
        <begin position="238"/>
        <end position="397"/>
    </location>
</feature>
<comment type="cofactor">
    <cofactor evidence="3 14">
        <name>a divalent metal cation</name>
        <dbReference type="ChEBI" id="CHEBI:60240"/>
    </cofactor>
</comment>